<sequence>MLEDLTIDVGERGKSAQATVTCQVCHRQPFKYTCPRCEALYCSATCYRQHNGGKCVAQFEEDQVTEAVRSARVTAADKHRFEKQLAQMRAREQADEEDEGDERGESGVVSAGPLRRGRASSDKRADEDDQGDSYLFGMDDERHAHLAELAERGLLEESALTEEERRAFYSAVKRGVLAQYIEKWDPWWQKIETQRPEAPPPHCCCCAGKKVNPIVVNTLLQLLYAYGHCMRSFNGDINAVELQNACQHILVIAQALSAAEPPRSPLESLDQAVAATAAEPVRCTDMYFNALCLGDLRQLLSCREHVMRAIDEILSMLHDLLEMVVEVQEEEMAEQQQNQAKEGISKAQAEGDEAKKALKDRRRHLKRLSRHLQLSERKVLFLGSFVWHHWPEVTTMLPAVMAQVEAKQERMDQVVREVRAAQASRAAAVRQYAMDRRCDSIGSVSLSALPGRDDSESQTAAGSESTGP</sequence>
<feature type="region of interest" description="Disordered" evidence="2">
    <location>
        <begin position="332"/>
        <end position="357"/>
    </location>
</feature>
<dbReference type="CDD" id="cd23024">
    <property type="entry name" value="zf-HIT_ZNHIT2-3"/>
    <property type="match status" value="1"/>
</dbReference>
<dbReference type="PANTHER" id="PTHR15555:SF0">
    <property type="entry name" value="ZINC FINGER HIT DOMAIN-CONTAINING PROTEIN 2"/>
    <property type="match status" value="1"/>
</dbReference>
<dbReference type="EMBL" id="MIGC01001766">
    <property type="protein sequence ID" value="PHJ22237.1"/>
    <property type="molecule type" value="Genomic_DNA"/>
</dbReference>
<keyword evidence="1" id="KW-0479">Metal-binding</keyword>
<dbReference type="Proteomes" id="UP000221165">
    <property type="component" value="Unassembled WGS sequence"/>
</dbReference>
<keyword evidence="5" id="KW-1185">Reference proteome</keyword>
<feature type="domain" description="HIT-type" evidence="3">
    <location>
        <begin position="22"/>
        <end position="55"/>
    </location>
</feature>
<dbReference type="PANTHER" id="PTHR15555">
    <property type="entry name" value="ZINC FINGER HIT DOMAIN CONTAINING PROTEIN 2 PROTEIN FON -RELATED"/>
    <property type="match status" value="1"/>
</dbReference>
<dbReference type="Gene3D" id="3.30.60.190">
    <property type="match status" value="1"/>
</dbReference>
<protein>
    <submittedName>
        <fullName evidence="4">Hit zinc finger protein</fullName>
    </submittedName>
</protein>
<dbReference type="GeneID" id="94427318"/>
<dbReference type="InterPro" id="IPR039646">
    <property type="entry name" value="ZNHIT2"/>
</dbReference>
<dbReference type="Pfam" id="PF04438">
    <property type="entry name" value="zf-HIT"/>
    <property type="match status" value="1"/>
</dbReference>
<comment type="caution">
    <text evidence="4">The sequence shown here is derived from an EMBL/GenBank/DDBJ whole genome shotgun (WGS) entry which is preliminary data.</text>
</comment>
<dbReference type="RefSeq" id="XP_067923914.1">
    <property type="nucleotide sequence ID" value="XM_068064107.1"/>
</dbReference>
<evidence type="ECO:0000313" key="4">
    <source>
        <dbReference type="EMBL" id="PHJ22237.1"/>
    </source>
</evidence>
<feature type="region of interest" description="Disordered" evidence="2">
    <location>
        <begin position="85"/>
        <end position="136"/>
    </location>
</feature>
<organism evidence="4 5">
    <name type="scientific">Cystoisospora suis</name>
    <dbReference type="NCBI Taxonomy" id="483139"/>
    <lineage>
        <taxon>Eukaryota</taxon>
        <taxon>Sar</taxon>
        <taxon>Alveolata</taxon>
        <taxon>Apicomplexa</taxon>
        <taxon>Conoidasida</taxon>
        <taxon>Coccidia</taxon>
        <taxon>Eucoccidiorida</taxon>
        <taxon>Eimeriorina</taxon>
        <taxon>Sarcocystidae</taxon>
        <taxon>Cystoisospora</taxon>
    </lineage>
</organism>
<gene>
    <name evidence="4" type="ORF">CSUI_003912</name>
</gene>
<keyword evidence="1" id="KW-0863">Zinc-finger</keyword>
<name>A0A2C6KZ24_9APIC</name>
<dbReference type="SUPFAM" id="SSF144232">
    <property type="entry name" value="HIT/MYND zinc finger-like"/>
    <property type="match status" value="1"/>
</dbReference>
<dbReference type="InterPro" id="IPR007529">
    <property type="entry name" value="Znf_HIT"/>
</dbReference>
<dbReference type="GO" id="GO:0008270">
    <property type="term" value="F:zinc ion binding"/>
    <property type="evidence" value="ECO:0007669"/>
    <property type="project" value="UniProtKB-UniRule"/>
</dbReference>
<evidence type="ECO:0000259" key="3">
    <source>
        <dbReference type="PROSITE" id="PS51083"/>
    </source>
</evidence>
<keyword evidence="1" id="KW-0862">Zinc</keyword>
<proteinExistence type="predicted"/>
<dbReference type="VEuPathDB" id="ToxoDB:CSUI_003912"/>
<dbReference type="PROSITE" id="PS51083">
    <property type="entry name" value="ZF_HIT"/>
    <property type="match status" value="1"/>
</dbReference>
<reference evidence="4 5" key="1">
    <citation type="journal article" date="2017" name="Int. J. Parasitol.">
        <title>The genome of the protozoan parasite Cystoisospora suis and a reverse vaccinology approach to identify vaccine candidates.</title>
        <authorList>
            <person name="Palmieri N."/>
            <person name="Shrestha A."/>
            <person name="Ruttkowski B."/>
            <person name="Beck T."/>
            <person name="Vogl C."/>
            <person name="Tomley F."/>
            <person name="Blake D.P."/>
            <person name="Joachim A."/>
        </authorList>
    </citation>
    <scope>NUCLEOTIDE SEQUENCE [LARGE SCALE GENOMIC DNA]</scope>
    <source>
        <strain evidence="4 5">Wien I</strain>
    </source>
</reference>
<feature type="region of interest" description="Disordered" evidence="2">
    <location>
        <begin position="444"/>
        <end position="468"/>
    </location>
</feature>
<accession>A0A2C6KZ24</accession>
<evidence type="ECO:0000256" key="1">
    <source>
        <dbReference type="PROSITE-ProRule" id="PRU00453"/>
    </source>
</evidence>
<feature type="compositionally biased region" description="Polar residues" evidence="2">
    <location>
        <begin position="457"/>
        <end position="468"/>
    </location>
</feature>
<dbReference type="AlphaFoldDB" id="A0A2C6KZ24"/>
<evidence type="ECO:0000256" key="2">
    <source>
        <dbReference type="SAM" id="MobiDB-lite"/>
    </source>
</evidence>
<dbReference type="OrthoDB" id="330812at2759"/>
<evidence type="ECO:0000313" key="5">
    <source>
        <dbReference type="Proteomes" id="UP000221165"/>
    </source>
</evidence>